<proteinExistence type="predicted"/>
<dbReference type="PANTHER" id="PTHR37422">
    <property type="entry name" value="TEICHURONIC ACID BIOSYNTHESIS PROTEIN TUAE"/>
    <property type="match status" value="1"/>
</dbReference>
<evidence type="ECO:0000256" key="4">
    <source>
        <dbReference type="ARBA" id="ARBA00023136"/>
    </source>
</evidence>
<feature type="transmembrane region" description="Helical" evidence="5">
    <location>
        <begin position="354"/>
        <end position="375"/>
    </location>
</feature>
<gene>
    <name evidence="7" type="ORF">LXM24_06020</name>
</gene>
<dbReference type="EMBL" id="JAJTTA010000002">
    <property type="protein sequence ID" value="MCF0039636.1"/>
    <property type="molecule type" value="Genomic_DNA"/>
</dbReference>
<evidence type="ECO:0000256" key="2">
    <source>
        <dbReference type="ARBA" id="ARBA00022692"/>
    </source>
</evidence>
<comment type="caution">
    <text evidence="7">The sequence shown here is derived from an EMBL/GenBank/DDBJ whole genome shotgun (WGS) entry which is preliminary data.</text>
</comment>
<keyword evidence="2 5" id="KW-0812">Transmembrane</keyword>
<evidence type="ECO:0000256" key="1">
    <source>
        <dbReference type="ARBA" id="ARBA00004141"/>
    </source>
</evidence>
<feature type="transmembrane region" description="Helical" evidence="5">
    <location>
        <begin position="6"/>
        <end position="23"/>
    </location>
</feature>
<dbReference type="GO" id="GO:0016874">
    <property type="term" value="F:ligase activity"/>
    <property type="evidence" value="ECO:0007669"/>
    <property type="project" value="UniProtKB-KW"/>
</dbReference>
<dbReference type="GO" id="GO:0016020">
    <property type="term" value="C:membrane"/>
    <property type="evidence" value="ECO:0007669"/>
    <property type="project" value="UniProtKB-SubCell"/>
</dbReference>
<comment type="subcellular location">
    <subcellularLocation>
        <location evidence="1">Membrane</location>
        <topology evidence="1">Multi-pass membrane protein</topology>
    </subcellularLocation>
</comment>
<feature type="transmembrane region" description="Helical" evidence="5">
    <location>
        <begin position="187"/>
        <end position="208"/>
    </location>
</feature>
<reference evidence="7" key="1">
    <citation type="submission" date="2021-12" db="EMBL/GenBank/DDBJ databases">
        <title>Novel species in genus Dyadobacter.</title>
        <authorList>
            <person name="Ma C."/>
        </authorList>
    </citation>
    <scope>NUCLEOTIDE SEQUENCE</scope>
    <source>
        <strain evidence="7">CY399</strain>
    </source>
</reference>
<feature type="transmembrane region" description="Helical" evidence="5">
    <location>
        <begin position="76"/>
        <end position="102"/>
    </location>
</feature>
<dbReference type="AlphaFoldDB" id="A0A9X1T8F9"/>
<evidence type="ECO:0000256" key="5">
    <source>
        <dbReference type="SAM" id="Phobius"/>
    </source>
</evidence>
<accession>A0A9X1T8F9</accession>
<name>A0A9X1T8F9_9BACT</name>
<sequence>MIGVLIPLLTVLAFGTFTGILVFRNFRLEPVILCLIYLIPFLDMKVTPSYLGGFKLYDFFAVICALVFWKEMIFTWGYSITSTLAVLVITLIVISGLSIVLSEFPHDLIIKLVKLSSIFVFTRLFIKCCTQNPNFRSDALKAVRSAVVFALCFLFFQVAFGLDFRLYSQLAENTVDPANEQFRYPGIFYDSQASGQFLALGSFLFLDIRKADLRHAKVTYFVLFILICIATLLAGSRSALGGLIIALTLYSIFKSTQTRVATAVVAIVVVCLSLTGFSSLPKILKRTENLDADYQFRKSLWTEAVSITEKHRLMGIGLGNYQDYIVKHLPHQYLELEDGSYLYFDQPENGYLKILVELGAFGLATCLLLIGLPIMNSVYRYAIGEIDSGVLVHIASIITWLIAFNTVYSIYDYRILIMIAIQCLFMITYPSNHKESCQTLSIKY</sequence>
<feature type="transmembrane region" description="Helical" evidence="5">
    <location>
        <begin position="220"/>
        <end position="253"/>
    </location>
</feature>
<dbReference type="PANTHER" id="PTHR37422:SF23">
    <property type="entry name" value="TEICHURONIC ACID BIOSYNTHESIS PROTEIN TUAE"/>
    <property type="match status" value="1"/>
</dbReference>
<feature type="transmembrane region" description="Helical" evidence="5">
    <location>
        <begin position="390"/>
        <end position="408"/>
    </location>
</feature>
<keyword evidence="4 5" id="KW-0472">Membrane</keyword>
<dbReference type="Pfam" id="PF04932">
    <property type="entry name" value="Wzy_C"/>
    <property type="match status" value="1"/>
</dbReference>
<feature type="transmembrane region" description="Helical" evidence="5">
    <location>
        <begin position="259"/>
        <end position="280"/>
    </location>
</feature>
<keyword evidence="3 5" id="KW-1133">Transmembrane helix</keyword>
<keyword evidence="7" id="KW-0436">Ligase</keyword>
<feature type="transmembrane region" description="Helical" evidence="5">
    <location>
        <begin position="52"/>
        <end position="69"/>
    </location>
</feature>
<evidence type="ECO:0000256" key="3">
    <source>
        <dbReference type="ARBA" id="ARBA00022989"/>
    </source>
</evidence>
<keyword evidence="8" id="KW-1185">Reference proteome</keyword>
<dbReference type="InterPro" id="IPR051533">
    <property type="entry name" value="WaaL-like"/>
</dbReference>
<evidence type="ECO:0000313" key="7">
    <source>
        <dbReference type="EMBL" id="MCF0039636.1"/>
    </source>
</evidence>
<dbReference type="RefSeq" id="WP_234612079.1">
    <property type="nucleotide sequence ID" value="NZ_JAJTTA010000002.1"/>
</dbReference>
<protein>
    <submittedName>
        <fullName evidence="7">O-antigen ligase family protein</fullName>
    </submittedName>
</protein>
<feature type="domain" description="O-antigen ligase-related" evidence="6">
    <location>
        <begin position="223"/>
        <end position="365"/>
    </location>
</feature>
<evidence type="ECO:0000259" key="6">
    <source>
        <dbReference type="Pfam" id="PF04932"/>
    </source>
</evidence>
<organism evidence="7 8">
    <name type="scientific">Dyadobacter fanqingshengii</name>
    <dbReference type="NCBI Taxonomy" id="2906443"/>
    <lineage>
        <taxon>Bacteria</taxon>
        <taxon>Pseudomonadati</taxon>
        <taxon>Bacteroidota</taxon>
        <taxon>Cytophagia</taxon>
        <taxon>Cytophagales</taxon>
        <taxon>Spirosomataceae</taxon>
        <taxon>Dyadobacter</taxon>
    </lineage>
</organism>
<dbReference type="InterPro" id="IPR007016">
    <property type="entry name" value="O-antigen_ligase-rel_domated"/>
</dbReference>
<dbReference type="Proteomes" id="UP001139700">
    <property type="component" value="Unassembled WGS sequence"/>
</dbReference>
<evidence type="ECO:0000313" key="8">
    <source>
        <dbReference type="Proteomes" id="UP001139700"/>
    </source>
</evidence>
<feature type="transmembrane region" description="Helical" evidence="5">
    <location>
        <begin position="146"/>
        <end position="167"/>
    </location>
</feature>